<dbReference type="OrthoDB" id="166134at2759"/>
<evidence type="ECO:0000256" key="3">
    <source>
        <dbReference type="ARBA" id="ARBA00022833"/>
    </source>
</evidence>
<dbReference type="AlphaFoldDB" id="A0A8H7PD71"/>
<sequence>NSSQPRQAKQAFNYQDYIPSDSEIICPICQVQCTSLQRLNLHLDQAHNEEDTKGALVSWFKNAQKKVLTPLTQKSGTSPPGGTSLTKSFNQILEQPSFISSLNINGSQPVYTPEMEQQMDSVSRAHWQRESNHDVCSENGCGKVLGRSGNGKQNCYHCGRLYCAAHIRYEMKLNKSAKHDPERGIWCRVCHICYISRDGYLDNEGVIRSRTAIFLMRRAKTIDRVHLESNRLEKRLEKLAKIHANPEAAGVRPERPSLWKSITTGSRSDNLTVQRTSSESSIDSIGSLLNSNAGTGGNNSRIIAMNLKHRDAERSVVSWEDDRSHLSCPLCSKPFTITNRKHHCRLCGRIVCSNQTCSSMIPLFLDMSSDSVDQNPVGETRACKDCKRTVFRRKIQKEEMTKPQPIIQLYQQLSATKANIDKMLPRFQDMVMMLEKKDTSNQSHETFKLAGQVRKSLLDSFAAFDTISKRIKMLPAHSSSMRRLQANIHIAANHYLQRNMFPLQMLPRILNPENKDKSPKSNGKAVAQSPSPKKQAEIEELQLQLSTYEEQLALVTGFVKDAQRQRKFDDVKTLKMSLNELESEVERLRNELSKL</sequence>
<evidence type="ECO:0000256" key="1">
    <source>
        <dbReference type="ARBA" id="ARBA00022723"/>
    </source>
</evidence>
<name>A0A8H7PD71_MORIS</name>
<dbReference type="InterPro" id="IPR011011">
    <property type="entry name" value="Znf_FYVE_PHD"/>
</dbReference>
<dbReference type="GO" id="GO:0008270">
    <property type="term" value="F:zinc ion binding"/>
    <property type="evidence" value="ECO:0007669"/>
    <property type="project" value="UniProtKB-KW"/>
</dbReference>
<accession>A0A8H7PD71</accession>
<dbReference type="InterPro" id="IPR036531">
    <property type="entry name" value="Rbsn_Rab-bd_sf"/>
</dbReference>
<feature type="region of interest" description="Disordered" evidence="5">
    <location>
        <begin position="510"/>
        <end position="534"/>
    </location>
</feature>
<evidence type="ECO:0000259" key="6">
    <source>
        <dbReference type="PROSITE" id="PS50178"/>
    </source>
</evidence>
<keyword evidence="1" id="KW-0479">Metal-binding</keyword>
<reference evidence="7" key="1">
    <citation type="submission" date="2020-12" db="EMBL/GenBank/DDBJ databases">
        <title>Metabolic potential, ecology and presence of endohyphal bacteria is reflected in genomic diversity of Mucoromycotina.</title>
        <authorList>
            <person name="Muszewska A."/>
            <person name="Okrasinska A."/>
            <person name="Steczkiewicz K."/>
            <person name="Drgas O."/>
            <person name="Orlowska M."/>
            <person name="Perlinska-Lenart U."/>
            <person name="Aleksandrzak-Piekarczyk T."/>
            <person name="Szatraj K."/>
            <person name="Zielenkiewicz U."/>
            <person name="Pilsyk S."/>
            <person name="Malc E."/>
            <person name="Mieczkowski P."/>
            <person name="Kruszewska J.S."/>
            <person name="Biernat P."/>
            <person name="Pawlowska J."/>
        </authorList>
    </citation>
    <scope>NUCLEOTIDE SEQUENCE</scope>
    <source>
        <strain evidence="7">WA0000067209</strain>
    </source>
</reference>
<evidence type="ECO:0000256" key="4">
    <source>
        <dbReference type="PROSITE-ProRule" id="PRU00091"/>
    </source>
</evidence>
<evidence type="ECO:0000313" key="8">
    <source>
        <dbReference type="Proteomes" id="UP000654370"/>
    </source>
</evidence>
<dbReference type="PROSITE" id="PS50178">
    <property type="entry name" value="ZF_FYVE"/>
    <property type="match status" value="1"/>
</dbReference>
<organism evidence="7 8">
    <name type="scientific">Mortierella isabellina</name>
    <name type="common">Filamentous fungus</name>
    <name type="synonym">Umbelopsis isabellina</name>
    <dbReference type="NCBI Taxonomy" id="91625"/>
    <lineage>
        <taxon>Eukaryota</taxon>
        <taxon>Fungi</taxon>
        <taxon>Fungi incertae sedis</taxon>
        <taxon>Mucoromycota</taxon>
        <taxon>Mucoromycotina</taxon>
        <taxon>Umbelopsidomycetes</taxon>
        <taxon>Umbelopsidales</taxon>
        <taxon>Umbelopsidaceae</taxon>
        <taxon>Umbelopsis</taxon>
    </lineage>
</organism>
<keyword evidence="2 4" id="KW-0863">Zinc-finger</keyword>
<dbReference type="InterPro" id="IPR000306">
    <property type="entry name" value="Znf_FYVE"/>
</dbReference>
<dbReference type="Pfam" id="PF01363">
    <property type="entry name" value="FYVE"/>
    <property type="match status" value="1"/>
</dbReference>
<feature type="domain" description="FYVE-type" evidence="6">
    <location>
        <begin position="322"/>
        <end position="391"/>
    </location>
</feature>
<dbReference type="CDD" id="cd15737">
    <property type="entry name" value="FYVE2_Vac1p_like"/>
    <property type="match status" value="1"/>
</dbReference>
<gene>
    <name evidence="7" type="ORF">INT43_008143</name>
</gene>
<dbReference type="EMBL" id="JAEPQZ010000019">
    <property type="protein sequence ID" value="KAG2171763.1"/>
    <property type="molecule type" value="Genomic_DNA"/>
</dbReference>
<dbReference type="PROSITE" id="PS00028">
    <property type="entry name" value="ZINC_FINGER_C2H2_1"/>
    <property type="match status" value="1"/>
</dbReference>
<dbReference type="InterPro" id="IPR013087">
    <property type="entry name" value="Znf_C2H2_type"/>
</dbReference>
<dbReference type="Pfam" id="PF11464">
    <property type="entry name" value="Rbsn"/>
    <property type="match status" value="1"/>
</dbReference>
<dbReference type="InterPro" id="IPR021565">
    <property type="entry name" value="Rbsn_Rab-bd"/>
</dbReference>
<keyword evidence="3" id="KW-0862">Zinc</keyword>
<comment type="caution">
    <text evidence="7">The sequence shown here is derived from an EMBL/GenBank/DDBJ whole genome shotgun (WGS) entry which is preliminary data.</text>
</comment>
<dbReference type="Gene3D" id="3.30.40.10">
    <property type="entry name" value="Zinc/RING finger domain, C3HC4 (zinc finger)"/>
    <property type="match status" value="2"/>
</dbReference>
<proteinExistence type="predicted"/>
<dbReference type="SUPFAM" id="SSF140125">
    <property type="entry name" value="Rabenosyn-5 Rab-binding domain-like"/>
    <property type="match status" value="1"/>
</dbReference>
<dbReference type="PANTHER" id="PTHR23164">
    <property type="entry name" value="EARLY ENDOSOME ANTIGEN 1"/>
    <property type="match status" value="1"/>
</dbReference>
<dbReference type="Gene3D" id="4.10.860.20">
    <property type="entry name" value="Rabenosyn, Rab binding domain"/>
    <property type="match status" value="1"/>
</dbReference>
<dbReference type="SUPFAM" id="SSF57903">
    <property type="entry name" value="FYVE/PHD zinc finger"/>
    <property type="match status" value="2"/>
</dbReference>
<evidence type="ECO:0000256" key="2">
    <source>
        <dbReference type="ARBA" id="ARBA00022771"/>
    </source>
</evidence>
<dbReference type="SMART" id="SM00064">
    <property type="entry name" value="FYVE"/>
    <property type="match status" value="2"/>
</dbReference>
<dbReference type="InterPro" id="IPR017455">
    <property type="entry name" value="Znf_FYVE-rel"/>
</dbReference>
<protein>
    <recommendedName>
        <fullName evidence="6">FYVE-type domain-containing protein</fullName>
    </recommendedName>
</protein>
<dbReference type="InterPro" id="IPR013083">
    <property type="entry name" value="Znf_RING/FYVE/PHD"/>
</dbReference>
<evidence type="ECO:0000256" key="5">
    <source>
        <dbReference type="SAM" id="MobiDB-lite"/>
    </source>
</evidence>
<keyword evidence="8" id="KW-1185">Reference proteome</keyword>
<feature type="non-terminal residue" evidence="7">
    <location>
        <position position="1"/>
    </location>
</feature>
<evidence type="ECO:0000313" key="7">
    <source>
        <dbReference type="EMBL" id="KAG2171763.1"/>
    </source>
</evidence>
<dbReference type="Proteomes" id="UP000654370">
    <property type="component" value="Unassembled WGS sequence"/>
</dbReference>